<dbReference type="HOGENOM" id="CLU_031404_5_0_0"/>
<dbReference type="InterPro" id="IPR008257">
    <property type="entry name" value="Pept_M19"/>
</dbReference>
<dbReference type="SUPFAM" id="SSF51556">
    <property type="entry name" value="Metallo-dependent hydrolases"/>
    <property type="match status" value="1"/>
</dbReference>
<sequence>MGRWCVLVSRAARYNSLKVPNILLRQMARPRGLSLLCCRLSLRVPNSFSGGCTLKHLTALSLVAVLLMPSLALPAQTDDAALMAKAKRIHSHVIPLDTHNDIEPANFTPECNYTMRLTTQVNIPKMVEGGMDVSFMIVYVGQGPLTPEGYDNAYKQASAKFDAIHLLTEKIAPDKIGLALTPADVLSLHKQGKKIAVIGVENGYPIGLDVKRVQEFYDRGARYMSLAHNGNSQLSDSNTGEKDGYSYNNGLSDEGRQVIAEMNRLGMMVDLSHPAKGANLEAIKLSKAPVIASHSGVRALAPSVSRDMDDEQLLALKKSGGVIQVVGFAAYLKPESPERTEALSKLAAEFFGTGAGAGRRAAAANAGGEAAASRPCPVEGPTTTARVRRNPYAAFAATLPEEKRDALMKRLAEIDAQYPAVPRANVKDLVNQIDYAVKLIGIDHVGIASDFDGGGGIDGWDSTAESFNVTLELVRRGYTEKQIGQLWSGNLLRVWGDVQKEAKREQKAAK</sequence>
<dbReference type="GO" id="GO:0006508">
    <property type="term" value="P:proteolysis"/>
    <property type="evidence" value="ECO:0007669"/>
    <property type="project" value="InterPro"/>
</dbReference>
<protein>
    <submittedName>
        <fullName evidence="2">Zn-dependent dipeptidase, microsomal dipeptidase</fullName>
    </submittedName>
</protein>
<dbReference type="PROSITE" id="PS51365">
    <property type="entry name" value="RENAL_DIPEPTIDASE_2"/>
    <property type="match status" value="1"/>
</dbReference>
<dbReference type="AlphaFoldDB" id="I3ZKG2"/>
<dbReference type="EMBL" id="CP003379">
    <property type="protein sequence ID" value="AFL89730.1"/>
    <property type="molecule type" value="Genomic_DNA"/>
</dbReference>
<dbReference type="eggNOG" id="COG2355">
    <property type="taxonomic scope" value="Bacteria"/>
</dbReference>
<reference evidence="2 3" key="1">
    <citation type="submission" date="2012-06" db="EMBL/GenBank/DDBJ databases">
        <title>Complete genome of Terriglobus roseus DSM 18391.</title>
        <authorList>
            <consortium name="US DOE Joint Genome Institute (JGI-PGF)"/>
            <person name="Lucas S."/>
            <person name="Copeland A."/>
            <person name="Lapidus A."/>
            <person name="Glavina del Rio T."/>
            <person name="Dalin E."/>
            <person name="Tice H."/>
            <person name="Bruce D."/>
            <person name="Goodwin L."/>
            <person name="Pitluck S."/>
            <person name="Peters L."/>
            <person name="Mikhailova N."/>
            <person name="Munk A.C.C."/>
            <person name="Kyrpides N."/>
            <person name="Mavromatis K."/>
            <person name="Ivanova N."/>
            <person name="Brettin T."/>
            <person name="Detter J.C."/>
            <person name="Han C."/>
            <person name="Larimer F."/>
            <person name="Land M."/>
            <person name="Hauser L."/>
            <person name="Markowitz V."/>
            <person name="Cheng J.-F."/>
            <person name="Hugenholtz P."/>
            <person name="Woyke T."/>
            <person name="Wu D."/>
            <person name="Brambilla E."/>
            <person name="Klenk H.-P."/>
            <person name="Eisen J.A."/>
        </authorList>
    </citation>
    <scope>NUCLEOTIDE SEQUENCE [LARGE SCALE GENOMIC DNA]</scope>
    <source>
        <strain evidence="3">DSM 18391 / NRRL B-41598 / KBS 63</strain>
    </source>
</reference>
<evidence type="ECO:0000313" key="3">
    <source>
        <dbReference type="Proteomes" id="UP000006056"/>
    </source>
</evidence>
<proteinExistence type="predicted"/>
<dbReference type="PANTHER" id="PTHR10443">
    <property type="entry name" value="MICROSOMAL DIPEPTIDASE"/>
    <property type="match status" value="1"/>
</dbReference>
<dbReference type="PANTHER" id="PTHR10443:SF12">
    <property type="entry name" value="DIPEPTIDASE"/>
    <property type="match status" value="1"/>
</dbReference>
<keyword evidence="3" id="KW-1185">Reference proteome</keyword>
<dbReference type="InterPro" id="IPR032466">
    <property type="entry name" value="Metal_Hydrolase"/>
</dbReference>
<evidence type="ECO:0000313" key="2">
    <source>
        <dbReference type="EMBL" id="AFL89730.1"/>
    </source>
</evidence>
<feature type="compositionally biased region" description="Polar residues" evidence="1">
    <location>
        <begin position="229"/>
        <end position="238"/>
    </location>
</feature>
<dbReference type="Proteomes" id="UP000006056">
    <property type="component" value="Chromosome"/>
</dbReference>
<dbReference type="Pfam" id="PF01244">
    <property type="entry name" value="Peptidase_M19"/>
    <property type="match status" value="1"/>
</dbReference>
<name>I3ZKG2_TERRK</name>
<dbReference type="GO" id="GO:0070573">
    <property type="term" value="F:metallodipeptidase activity"/>
    <property type="evidence" value="ECO:0007669"/>
    <property type="project" value="InterPro"/>
</dbReference>
<evidence type="ECO:0000256" key="1">
    <source>
        <dbReference type="SAM" id="MobiDB-lite"/>
    </source>
</evidence>
<accession>I3ZKG2</accession>
<dbReference type="KEGG" id="trs:Terro_3516"/>
<dbReference type="STRING" id="926566.Terro_3516"/>
<dbReference type="Gene3D" id="3.20.20.140">
    <property type="entry name" value="Metal-dependent hydrolases"/>
    <property type="match status" value="1"/>
</dbReference>
<organism evidence="2 3">
    <name type="scientific">Terriglobus roseus (strain DSM 18391 / NRRL B-41598 / KBS 63)</name>
    <dbReference type="NCBI Taxonomy" id="926566"/>
    <lineage>
        <taxon>Bacteria</taxon>
        <taxon>Pseudomonadati</taxon>
        <taxon>Acidobacteriota</taxon>
        <taxon>Terriglobia</taxon>
        <taxon>Terriglobales</taxon>
        <taxon>Acidobacteriaceae</taxon>
        <taxon>Terriglobus</taxon>
    </lineage>
</organism>
<gene>
    <name evidence="2" type="ordered locus">Terro_3516</name>
</gene>
<feature type="region of interest" description="Disordered" evidence="1">
    <location>
        <begin position="229"/>
        <end position="248"/>
    </location>
</feature>